<comment type="caution">
    <text evidence="2">The sequence shown here is derived from an EMBL/GenBank/DDBJ whole genome shotgun (WGS) entry which is preliminary data.</text>
</comment>
<keyword evidence="1" id="KW-0472">Membrane</keyword>
<evidence type="ECO:0000256" key="1">
    <source>
        <dbReference type="SAM" id="Phobius"/>
    </source>
</evidence>
<reference evidence="2" key="1">
    <citation type="submission" date="2022-10" db="EMBL/GenBank/DDBJ databases">
        <authorList>
            <person name="Botero Cardona J."/>
        </authorList>
    </citation>
    <scope>NUCLEOTIDE SEQUENCE</scope>
    <source>
        <strain evidence="2">R-83534</strain>
    </source>
</reference>
<keyword evidence="3" id="KW-1185">Reference proteome</keyword>
<accession>A0ABM9HNS7</accession>
<proteinExistence type="predicted"/>
<protein>
    <submittedName>
        <fullName evidence="2">Uncharacterized protein</fullName>
    </submittedName>
</protein>
<gene>
    <name evidence="2" type="ORF">R83534S58_LOCUS1126</name>
</gene>
<evidence type="ECO:0000313" key="2">
    <source>
        <dbReference type="EMBL" id="CAI3941039.1"/>
    </source>
</evidence>
<evidence type="ECO:0000313" key="3">
    <source>
        <dbReference type="Proteomes" id="UP001154272"/>
    </source>
</evidence>
<sequence>MQGGYYDLVNEITFHWEQLSLYDCITGLIITIFCFRFHVYLTRS</sequence>
<name>A0ABM9HNS7_9PROT</name>
<feature type="transmembrane region" description="Helical" evidence="1">
    <location>
        <begin position="20"/>
        <end position="41"/>
    </location>
</feature>
<keyword evidence="1" id="KW-0812">Transmembrane</keyword>
<organism evidence="2 3">
    <name type="scientific">Commensalibacter papalotli</name>
    <name type="common">ex Botero et al. 2024</name>
    <dbReference type="NCBI Taxonomy" id="2972766"/>
    <lineage>
        <taxon>Bacteria</taxon>
        <taxon>Pseudomonadati</taxon>
        <taxon>Pseudomonadota</taxon>
        <taxon>Alphaproteobacteria</taxon>
        <taxon>Acetobacterales</taxon>
        <taxon>Acetobacteraceae</taxon>
    </lineage>
</organism>
<dbReference type="EMBL" id="CAMXCH010000002">
    <property type="protein sequence ID" value="CAI3941039.1"/>
    <property type="molecule type" value="Genomic_DNA"/>
</dbReference>
<dbReference type="Proteomes" id="UP001154272">
    <property type="component" value="Unassembled WGS sequence"/>
</dbReference>
<keyword evidence="1" id="KW-1133">Transmembrane helix</keyword>